<gene>
    <name evidence="1" type="ORF">PV328_011148</name>
</gene>
<sequence length="113" mass="12508">MWRVLTLMGLVKPKMSSPLHFFASEQLAKYYSSITTTSTPCSTVDLAEAINDIATDNPFFTHVPFAMMEIYETIVNTVSSSYTPGPDLLSPFIIQKLAHILSALLTVIYNSSL</sequence>
<organism evidence="1 2">
    <name type="scientific">Microctonus aethiopoides</name>
    <dbReference type="NCBI Taxonomy" id="144406"/>
    <lineage>
        <taxon>Eukaryota</taxon>
        <taxon>Metazoa</taxon>
        <taxon>Ecdysozoa</taxon>
        <taxon>Arthropoda</taxon>
        <taxon>Hexapoda</taxon>
        <taxon>Insecta</taxon>
        <taxon>Pterygota</taxon>
        <taxon>Neoptera</taxon>
        <taxon>Endopterygota</taxon>
        <taxon>Hymenoptera</taxon>
        <taxon>Apocrita</taxon>
        <taxon>Ichneumonoidea</taxon>
        <taxon>Braconidae</taxon>
        <taxon>Euphorinae</taxon>
        <taxon>Microctonus</taxon>
    </lineage>
</organism>
<evidence type="ECO:0000313" key="1">
    <source>
        <dbReference type="EMBL" id="KAK0157403.1"/>
    </source>
</evidence>
<comment type="caution">
    <text evidence="1">The sequence shown here is derived from an EMBL/GenBank/DDBJ whole genome shotgun (WGS) entry which is preliminary data.</text>
</comment>
<name>A0AA39C3W5_9HYME</name>
<dbReference type="EMBL" id="JAQQBS010001425">
    <property type="protein sequence ID" value="KAK0157403.1"/>
    <property type="molecule type" value="Genomic_DNA"/>
</dbReference>
<reference evidence="1" key="1">
    <citation type="journal article" date="2023" name="bioRxiv">
        <title>Scaffold-level genome assemblies of two parasitoid biocontrol wasps reveal the parthenogenesis mechanism and an associated novel virus.</title>
        <authorList>
            <person name="Inwood S."/>
            <person name="Skelly J."/>
            <person name="Guhlin J."/>
            <person name="Harrop T."/>
            <person name="Goldson S."/>
            <person name="Dearden P."/>
        </authorList>
    </citation>
    <scope>NUCLEOTIDE SEQUENCE</scope>
    <source>
        <strain evidence="1">Irish</strain>
        <tissue evidence="1">Whole body</tissue>
    </source>
</reference>
<evidence type="ECO:0000313" key="2">
    <source>
        <dbReference type="Proteomes" id="UP001168990"/>
    </source>
</evidence>
<dbReference type="Proteomes" id="UP001168990">
    <property type="component" value="Unassembled WGS sequence"/>
</dbReference>
<protein>
    <submittedName>
        <fullName evidence="1">Uncharacterized protein</fullName>
    </submittedName>
</protein>
<accession>A0AA39C3W5</accession>
<reference evidence="1" key="2">
    <citation type="submission" date="2023-03" db="EMBL/GenBank/DDBJ databases">
        <authorList>
            <person name="Inwood S.N."/>
            <person name="Skelly J.G."/>
            <person name="Guhlin J."/>
            <person name="Harrop T.W.R."/>
            <person name="Goldson S.G."/>
            <person name="Dearden P.K."/>
        </authorList>
    </citation>
    <scope>NUCLEOTIDE SEQUENCE</scope>
    <source>
        <strain evidence="1">Irish</strain>
        <tissue evidence="1">Whole body</tissue>
    </source>
</reference>
<dbReference type="AlphaFoldDB" id="A0AA39C3W5"/>
<keyword evidence="2" id="KW-1185">Reference proteome</keyword>
<proteinExistence type="predicted"/>